<dbReference type="EMBL" id="JAESIY010000008">
    <property type="protein sequence ID" value="MBL3657573.1"/>
    <property type="molecule type" value="Genomic_DNA"/>
</dbReference>
<evidence type="ECO:0000313" key="3">
    <source>
        <dbReference type="Proteomes" id="UP000659388"/>
    </source>
</evidence>
<dbReference type="GO" id="GO:0090313">
    <property type="term" value="P:regulation of protein targeting to membrane"/>
    <property type="evidence" value="ECO:0007669"/>
    <property type="project" value="TreeGrafter"/>
</dbReference>
<accession>A0A937FBS6</accession>
<reference evidence="2" key="1">
    <citation type="submission" date="2021-01" db="EMBL/GenBank/DDBJ databases">
        <title>Fulvivirga kasyanovii gen. nov., sp nov., a novel member of the phylum Bacteroidetes isolated from seawater in a mussel farm.</title>
        <authorList>
            <person name="Zhao L.-H."/>
            <person name="Wang Z.-J."/>
        </authorList>
    </citation>
    <scope>NUCLEOTIDE SEQUENCE</scope>
    <source>
        <strain evidence="2">2943</strain>
    </source>
</reference>
<feature type="transmembrane region" description="Helical" evidence="1">
    <location>
        <begin position="7"/>
        <end position="26"/>
    </location>
</feature>
<protein>
    <submittedName>
        <fullName evidence="2">DUF748 domain-containing protein</fullName>
    </submittedName>
</protein>
<organism evidence="2 3">
    <name type="scientific">Fulvivirga sediminis</name>
    <dbReference type="NCBI Taxonomy" id="2803949"/>
    <lineage>
        <taxon>Bacteria</taxon>
        <taxon>Pseudomonadati</taxon>
        <taxon>Bacteroidota</taxon>
        <taxon>Cytophagia</taxon>
        <taxon>Cytophagales</taxon>
        <taxon>Fulvivirgaceae</taxon>
        <taxon>Fulvivirga</taxon>
    </lineage>
</organism>
<dbReference type="InterPro" id="IPR052894">
    <property type="entry name" value="AsmA-related"/>
</dbReference>
<dbReference type="PANTHER" id="PTHR30441">
    <property type="entry name" value="DUF748 DOMAIN-CONTAINING PROTEIN"/>
    <property type="match status" value="1"/>
</dbReference>
<dbReference type="Proteomes" id="UP000659388">
    <property type="component" value="Unassembled WGS sequence"/>
</dbReference>
<keyword evidence="1" id="KW-0812">Transmembrane</keyword>
<proteinExistence type="predicted"/>
<keyword evidence="1" id="KW-1133">Transmembrane helix</keyword>
<dbReference type="RefSeq" id="WP_202245356.1">
    <property type="nucleotide sequence ID" value="NZ_JAESIY010000008.1"/>
</dbReference>
<dbReference type="AlphaFoldDB" id="A0A937FBS6"/>
<gene>
    <name evidence="2" type="ORF">JL102_15600</name>
</gene>
<dbReference type="GO" id="GO:0005886">
    <property type="term" value="C:plasma membrane"/>
    <property type="evidence" value="ECO:0007669"/>
    <property type="project" value="TreeGrafter"/>
</dbReference>
<comment type="caution">
    <text evidence="2">The sequence shown here is derived from an EMBL/GenBank/DDBJ whole genome shotgun (WGS) entry which is preliminary data.</text>
</comment>
<evidence type="ECO:0000256" key="1">
    <source>
        <dbReference type="SAM" id="Phobius"/>
    </source>
</evidence>
<keyword evidence="3" id="KW-1185">Reference proteome</keyword>
<dbReference type="InterPro" id="IPR008023">
    <property type="entry name" value="DUF748"/>
</dbReference>
<name>A0A937FBS6_9BACT</name>
<dbReference type="Pfam" id="PF05359">
    <property type="entry name" value="DUF748"/>
    <property type="match status" value="1"/>
</dbReference>
<keyword evidence="1" id="KW-0472">Membrane</keyword>
<sequence>MKKSLKVLLVVLVLLIGGRIYLPFWITDYVNKVLDEVTGYSGSIEGVTLSLYRGAYQIEGLKMVKTGEDIPVPFLDIENIDLSIQWGALFKGKVVGEVELLKPKINFVVSLADSTQAEQTGEGTDWTEPIKDLMPLQINHFAVNNGVIAYRDFSSDPKVDISIDSLQLQATNLGNAERKKGTLPSDISATATSVGGGVLSLKAKANLLKEIPDFDMNAKFEGVDMPALNDFAQAYAKLDFEKGTFNLYSEMAVADGQLEGYVKPIMNDLQIVNFSEDKKKPLKLIWEGFAELVKEIFENHPHDQFATKVPMKGDLNNPKTKIWPTIGNIFKNAFIQAIQKKTDDSVSFEDVVGEK</sequence>
<dbReference type="PANTHER" id="PTHR30441:SF8">
    <property type="entry name" value="DUF748 DOMAIN-CONTAINING PROTEIN"/>
    <property type="match status" value="1"/>
</dbReference>
<evidence type="ECO:0000313" key="2">
    <source>
        <dbReference type="EMBL" id="MBL3657573.1"/>
    </source>
</evidence>